<evidence type="ECO:0000256" key="10">
    <source>
        <dbReference type="ARBA" id="ARBA00023315"/>
    </source>
</evidence>
<dbReference type="SUPFAM" id="SSF50729">
    <property type="entry name" value="PH domain-like"/>
    <property type="match status" value="1"/>
</dbReference>
<dbReference type="Gene3D" id="3.30.559.10">
    <property type="entry name" value="Chloramphenicol acetyltransferase-like domain"/>
    <property type="match status" value="1"/>
</dbReference>
<evidence type="ECO:0000259" key="14">
    <source>
        <dbReference type="PROSITE" id="PS50003"/>
    </source>
</evidence>
<feature type="region of interest" description="Disordered" evidence="12">
    <location>
        <begin position="1"/>
        <end position="57"/>
    </location>
</feature>
<feature type="region of interest" description="Disordered" evidence="12">
    <location>
        <begin position="740"/>
        <end position="767"/>
    </location>
</feature>
<accession>A0A833S080</accession>
<feature type="compositionally biased region" description="Basic and acidic residues" evidence="12">
    <location>
        <begin position="756"/>
        <end position="767"/>
    </location>
</feature>
<dbReference type="SMART" id="SM00233">
    <property type="entry name" value="PH"/>
    <property type="match status" value="1"/>
</dbReference>
<sequence length="1092" mass="119520">MGHSLTTISRGRWRSFSNNQSASRHQDRRAKGPARHVTMHNTLQPPPPSAPPMTNGSSFLRKSGHLYKKTGLGRSWRPRFFSLEGTVLYYYKREGDSVPKGIVVLTGCHIRATKDKKLYSFRISHPKTSKVYDLAATLPSRTEDWIHALTQASTMAQIASSIRQLTSTTSSSDVLLPLFSSHSMLVDPSVTELLKAPGAAIPDEHRDSMEGLLAEFVTQARDDADGWKFQTEQRDVKAYVRHASKVGTFKGVGFIAHHPHKVLQLILELSKRPTYDPQLLATQRVHVFNDHTWVDHLTYKAVFPAAGRDLVNLTHWRVLRDGSIVVVATSAEDDSFVKSQEPQIVRARAVMAGFLLTPSKDYAGVDATYITKVDLKAGIPAGLQAKMLIKQAFVVDGLRKALDEDESPRQWERVTNATLFGISTTDCVEDEEEVYSMRSQSADVHDQEDHTESLSGHRPSVVPEEGFPAVPEEYSEIIEKAVARMEAEMNNEASWNFIGDKDGVKAYTKVDGSLTAAKGVGYLPYHPRAIWEQVADAAKRKLVDPQLALGMNLKSLNAQTNIDYLEYKSMFVVAGRDFCNLAHWRVLPGGTIIVVVQSIEDHELCPLKEPKVVRGDLHLGCTKIVPNAAYDGAEVTTMVKTDLKGNIPARIAGKAAADQPFVISRMGDVIKARRDLDQIAAQGKLTNTLLEFPQTQKRSSSLGSAKLGSPVAKNGVNHLTNSTPQLVRTASQVAAKPLHVDTLSTPDGKASSTKEVQQDKPKETEAGDVMDLSKADKNTISDVAMYAIQFGGAVLALKTVGLPTAVHFVAVILLILFFALKLQLGPSHMSPRRKMMISTFGPPDSGMILGTLQLDTTKTNQYIADRRKDSNCHLTITHIVLRALGEVLSKAPSVNGHLVFGNYYPAPTVDISCLVAVGAGKDLGVCRLPKIDKMTLQDVVDHVRGDATKIRSGQDKGQEDRNKIMSALPTWVLRPMVNFLGWLGSACGFRIPVVGVEPYMFGACLVTSVGMMGLDMAFSPITPYSQVPMLVTIGSIMDKAVVVDGKVEVRPILTLTTTIDHRYIDGSEAARMAKTLKAIVEDPNLLEAVPGA</sequence>
<dbReference type="GO" id="GO:0005783">
    <property type="term" value="C:endoplasmic reticulum"/>
    <property type="evidence" value="ECO:0007669"/>
    <property type="project" value="UniProtKB-SubCell"/>
</dbReference>
<evidence type="ECO:0000259" key="15">
    <source>
        <dbReference type="PROSITE" id="PS50848"/>
    </source>
</evidence>
<dbReference type="PANTHER" id="PTHR43416">
    <property type="entry name" value="DIHYDROLIPOYLLYSINE-RESIDUE SUCCINYLTRANSFERASE COMPONENT OF 2-OXOGLUTARATE DEHYDROGENASE COMPLEX, MITOCHONDRIAL-RELATED"/>
    <property type="match status" value="1"/>
</dbReference>
<dbReference type="InterPro" id="IPR023393">
    <property type="entry name" value="START-like_dom_sf"/>
</dbReference>
<evidence type="ECO:0000313" key="17">
    <source>
        <dbReference type="Proteomes" id="UP000602510"/>
    </source>
</evidence>
<evidence type="ECO:0000256" key="6">
    <source>
        <dbReference type="ARBA" id="ARBA00022532"/>
    </source>
</evidence>
<dbReference type="Gene3D" id="3.30.530.20">
    <property type="match status" value="2"/>
</dbReference>
<dbReference type="SUPFAM" id="SSF55961">
    <property type="entry name" value="Bet v1-like"/>
    <property type="match status" value="2"/>
</dbReference>
<evidence type="ECO:0000256" key="7">
    <source>
        <dbReference type="ARBA" id="ARBA00022679"/>
    </source>
</evidence>
<protein>
    <recommendedName>
        <fullName evidence="5">dihydrolipoyllysine-residue succinyltransferase</fullName>
        <ecNumber evidence="5">2.3.1.61</ecNumber>
    </recommendedName>
    <alternativeName>
        <fullName evidence="11">2-oxoglutarate dehydrogenase complex component E2</fullName>
    </alternativeName>
</protein>
<evidence type="ECO:0000256" key="13">
    <source>
        <dbReference type="SAM" id="Phobius"/>
    </source>
</evidence>
<gene>
    <name evidence="16" type="ORF">GN244_ATG11096</name>
</gene>
<dbReference type="GO" id="GO:0008289">
    <property type="term" value="F:lipid binding"/>
    <property type="evidence" value="ECO:0007669"/>
    <property type="project" value="InterPro"/>
</dbReference>
<keyword evidence="13" id="KW-0812">Transmembrane</keyword>
<dbReference type="EC" id="2.3.1.61" evidence="5"/>
<dbReference type="InterPro" id="IPR023213">
    <property type="entry name" value="CAT-like_dom_sf"/>
</dbReference>
<comment type="cofactor">
    <cofactor evidence="1">
        <name>(R)-lipoate</name>
        <dbReference type="ChEBI" id="CHEBI:83088"/>
    </cofactor>
</comment>
<feature type="transmembrane region" description="Helical" evidence="13">
    <location>
        <begin position="805"/>
        <end position="824"/>
    </location>
</feature>
<keyword evidence="17" id="KW-1185">Reference proteome</keyword>
<evidence type="ECO:0000256" key="5">
    <source>
        <dbReference type="ARBA" id="ARBA00012945"/>
    </source>
</evidence>
<evidence type="ECO:0000313" key="16">
    <source>
        <dbReference type="EMBL" id="KAF4036852.1"/>
    </source>
</evidence>
<feature type="domain" description="START" evidence="15">
    <location>
        <begin position="213"/>
        <end position="393"/>
    </location>
</feature>
<dbReference type="Pfam" id="PF01852">
    <property type="entry name" value="START"/>
    <property type="match status" value="2"/>
</dbReference>
<dbReference type="InterPro" id="IPR001849">
    <property type="entry name" value="PH_domain"/>
</dbReference>
<evidence type="ECO:0000256" key="3">
    <source>
        <dbReference type="ARBA" id="ARBA00005145"/>
    </source>
</evidence>
<dbReference type="EMBL" id="WSZM01000260">
    <property type="protein sequence ID" value="KAF4036852.1"/>
    <property type="molecule type" value="Genomic_DNA"/>
</dbReference>
<evidence type="ECO:0000256" key="8">
    <source>
        <dbReference type="ARBA" id="ARBA00022823"/>
    </source>
</evidence>
<reference evidence="16" key="1">
    <citation type="submission" date="2020-04" db="EMBL/GenBank/DDBJ databases">
        <title>Hybrid Assembly of Korean Phytophthora infestans isolates.</title>
        <authorList>
            <person name="Prokchorchik M."/>
            <person name="Lee Y."/>
            <person name="Seo J."/>
            <person name="Cho J.-H."/>
            <person name="Park Y.-E."/>
            <person name="Jang D.-C."/>
            <person name="Im J.-S."/>
            <person name="Choi J.-G."/>
            <person name="Park H.-J."/>
            <person name="Lee G.-B."/>
            <person name="Lee Y.-G."/>
            <person name="Hong S.-Y."/>
            <person name="Cho K."/>
            <person name="Sohn K.H."/>
        </authorList>
    </citation>
    <scope>NUCLEOTIDE SEQUENCE</scope>
    <source>
        <strain evidence="16">KR_1_A1</strain>
    </source>
</reference>
<feature type="compositionally biased region" description="Polar residues" evidence="12">
    <location>
        <begin position="742"/>
        <end position="755"/>
    </location>
</feature>
<feature type="compositionally biased region" description="Polar residues" evidence="12">
    <location>
        <begin position="1"/>
        <end position="23"/>
    </location>
</feature>
<evidence type="ECO:0000256" key="9">
    <source>
        <dbReference type="ARBA" id="ARBA00022824"/>
    </source>
</evidence>
<dbReference type="Gene3D" id="2.30.29.30">
    <property type="entry name" value="Pleckstrin-homology domain (PH domain)/Phosphotyrosine-binding domain (PTB)"/>
    <property type="match status" value="1"/>
</dbReference>
<dbReference type="GO" id="GO:0004149">
    <property type="term" value="F:dihydrolipoyllysine-residue succinyltransferase activity"/>
    <property type="evidence" value="ECO:0007669"/>
    <property type="project" value="UniProtKB-EC"/>
</dbReference>
<dbReference type="CDD" id="cd00177">
    <property type="entry name" value="START"/>
    <property type="match status" value="2"/>
</dbReference>
<organism evidence="16 17">
    <name type="scientific">Phytophthora infestans</name>
    <name type="common">Potato late blight agent</name>
    <name type="synonym">Botrytis infestans</name>
    <dbReference type="NCBI Taxonomy" id="4787"/>
    <lineage>
        <taxon>Eukaryota</taxon>
        <taxon>Sar</taxon>
        <taxon>Stramenopiles</taxon>
        <taxon>Oomycota</taxon>
        <taxon>Peronosporomycetes</taxon>
        <taxon>Peronosporales</taxon>
        <taxon>Peronosporaceae</taxon>
        <taxon>Phytophthora</taxon>
    </lineage>
</organism>
<evidence type="ECO:0000256" key="2">
    <source>
        <dbReference type="ARBA" id="ARBA00004240"/>
    </source>
</evidence>
<dbReference type="Pfam" id="PF00169">
    <property type="entry name" value="PH"/>
    <property type="match status" value="1"/>
</dbReference>
<dbReference type="SMART" id="SM00234">
    <property type="entry name" value="START"/>
    <property type="match status" value="1"/>
</dbReference>
<keyword evidence="10 16" id="KW-0012">Acyltransferase</keyword>
<feature type="region of interest" description="Disordered" evidence="12">
    <location>
        <begin position="438"/>
        <end position="466"/>
    </location>
</feature>
<keyword evidence="13" id="KW-1133">Transmembrane helix</keyword>
<name>A0A833S080_PHYIN</name>
<feature type="domain" description="START" evidence="15">
    <location>
        <begin position="531"/>
        <end position="650"/>
    </location>
</feature>
<comment type="subcellular location">
    <subcellularLocation>
        <location evidence="2">Endoplasmic reticulum</location>
    </subcellularLocation>
</comment>
<keyword evidence="13" id="KW-0472">Membrane</keyword>
<dbReference type="GO" id="GO:0005739">
    <property type="term" value="C:mitochondrion"/>
    <property type="evidence" value="ECO:0007669"/>
    <property type="project" value="TreeGrafter"/>
</dbReference>
<proteinExistence type="inferred from homology"/>
<feature type="region of interest" description="Disordered" evidence="12">
    <location>
        <begin position="695"/>
        <end position="719"/>
    </location>
</feature>
<feature type="domain" description="PH" evidence="14">
    <location>
        <begin position="59"/>
        <end position="154"/>
    </location>
</feature>
<evidence type="ECO:0000256" key="4">
    <source>
        <dbReference type="ARBA" id="ARBA00007317"/>
    </source>
</evidence>
<evidence type="ECO:0000256" key="1">
    <source>
        <dbReference type="ARBA" id="ARBA00001938"/>
    </source>
</evidence>
<keyword evidence="7 16" id="KW-0808">Transferase</keyword>
<dbReference type="InterPro" id="IPR011993">
    <property type="entry name" value="PH-like_dom_sf"/>
</dbReference>
<keyword evidence="8" id="KW-0450">Lipoyl</keyword>
<comment type="pathway">
    <text evidence="3">Amino-acid degradation; L-lysine degradation via saccharopine pathway; glutaryl-CoA from L-lysine: step 6/6.</text>
</comment>
<dbReference type="InterPro" id="IPR002913">
    <property type="entry name" value="START_lipid-bd_dom"/>
</dbReference>
<dbReference type="PROSITE" id="PS50848">
    <property type="entry name" value="START"/>
    <property type="match status" value="2"/>
</dbReference>
<keyword evidence="9" id="KW-0256">Endoplasmic reticulum</keyword>
<evidence type="ECO:0000256" key="11">
    <source>
        <dbReference type="ARBA" id="ARBA00032406"/>
    </source>
</evidence>
<feature type="compositionally biased region" description="Basic and acidic residues" evidence="12">
    <location>
        <begin position="443"/>
        <end position="452"/>
    </location>
</feature>
<dbReference type="Proteomes" id="UP000602510">
    <property type="component" value="Unassembled WGS sequence"/>
</dbReference>
<feature type="compositionally biased region" description="Basic residues" evidence="12">
    <location>
        <begin position="26"/>
        <end position="38"/>
    </location>
</feature>
<dbReference type="AlphaFoldDB" id="A0A833S080"/>
<dbReference type="InterPro" id="IPR001078">
    <property type="entry name" value="2-oxoacid_DH_actylTfrase"/>
</dbReference>
<evidence type="ECO:0000256" key="12">
    <source>
        <dbReference type="SAM" id="MobiDB-lite"/>
    </source>
</evidence>
<dbReference type="PANTHER" id="PTHR43416:SF5">
    <property type="entry name" value="DIHYDROLIPOYLLYSINE-RESIDUE SUCCINYLTRANSFERASE COMPONENT OF 2-OXOGLUTARATE DEHYDROGENASE COMPLEX, MITOCHONDRIAL"/>
    <property type="match status" value="1"/>
</dbReference>
<dbReference type="SUPFAM" id="SSF52777">
    <property type="entry name" value="CoA-dependent acyltransferases"/>
    <property type="match status" value="1"/>
</dbReference>
<dbReference type="PROSITE" id="PS50003">
    <property type="entry name" value="PH_DOMAIN"/>
    <property type="match status" value="1"/>
</dbReference>
<dbReference type="Pfam" id="PF00198">
    <property type="entry name" value="2-oxoacid_dh"/>
    <property type="match status" value="1"/>
</dbReference>
<dbReference type="GO" id="GO:0006099">
    <property type="term" value="P:tricarboxylic acid cycle"/>
    <property type="evidence" value="ECO:0007669"/>
    <property type="project" value="UniProtKB-KW"/>
</dbReference>
<keyword evidence="6" id="KW-0816">Tricarboxylic acid cycle</keyword>
<comment type="similarity">
    <text evidence="4">Belongs to the 2-oxoacid dehydrogenase family.</text>
</comment>
<dbReference type="InterPro" id="IPR050537">
    <property type="entry name" value="2-oxoacid_dehydrogenase"/>
</dbReference>
<comment type="caution">
    <text evidence="16">The sequence shown here is derived from an EMBL/GenBank/DDBJ whole genome shotgun (WGS) entry which is preliminary data.</text>
</comment>